<evidence type="ECO:0000259" key="3">
    <source>
        <dbReference type="Pfam" id="PF04295"/>
    </source>
</evidence>
<evidence type="ECO:0000313" key="6">
    <source>
        <dbReference type="Proteomes" id="UP000253919"/>
    </source>
</evidence>
<dbReference type="EC" id="4.2.1.7" evidence="5"/>
<dbReference type="Pfam" id="PF20629">
    <property type="entry name" value="GD_AH_C"/>
    <property type="match status" value="1"/>
</dbReference>
<evidence type="ECO:0000256" key="2">
    <source>
        <dbReference type="ARBA" id="ARBA00023239"/>
    </source>
</evidence>
<dbReference type="InterPro" id="IPR044144">
    <property type="entry name" value="SAF_UxaA/GarD"/>
</dbReference>
<dbReference type="RefSeq" id="WP_317047584.1">
    <property type="nucleotide sequence ID" value="NZ_QASA01000001.1"/>
</dbReference>
<evidence type="ECO:0000313" key="5">
    <source>
        <dbReference type="EMBL" id="RDC62495.1"/>
    </source>
</evidence>
<organism evidence="5 6">
    <name type="scientific">Adhaeribacter pallidiroseus</name>
    <dbReference type="NCBI Taxonomy" id="2072847"/>
    <lineage>
        <taxon>Bacteria</taxon>
        <taxon>Pseudomonadati</taxon>
        <taxon>Bacteroidota</taxon>
        <taxon>Cytophagia</taxon>
        <taxon>Cytophagales</taxon>
        <taxon>Hymenobacteraceae</taxon>
        <taxon>Adhaeribacter</taxon>
    </lineage>
</organism>
<proteinExistence type="inferred from homology"/>
<dbReference type="CDD" id="cd11613">
    <property type="entry name" value="SAF_AH_GD"/>
    <property type="match status" value="1"/>
</dbReference>
<name>A0A369QG15_9BACT</name>
<dbReference type="InterPro" id="IPR048332">
    <property type="entry name" value="GD_AH_C"/>
</dbReference>
<dbReference type="Gene3D" id="2.30.130.110">
    <property type="match status" value="1"/>
</dbReference>
<protein>
    <submittedName>
        <fullName evidence="5">Altronate dehydratase</fullName>
        <ecNumber evidence="5">4.2.1.7</ecNumber>
    </submittedName>
</protein>
<evidence type="ECO:0000259" key="4">
    <source>
        <dbReference type="Pfam" id="PF20629"/>
    </source>
</evidence>
<gene>
    <name evidence="5" type="primary">uxaA</name>
    <name evidence="5" type="ORF">AHMF7616_01089</name>
</gene>
<reference evidence="5 6" key="1">
    <citation type="submission" date="2018-04" db="EMBL/GenBank/DDBJ databases">
        <title>Adhaeribacter sp. HMF7616 genome sequencing and assembly.</title>
        <authorList>
            <person name="Kang H."/>
            <person name="Kang J."/>
            <person name="Cha I."/>
            <person name="Kim H."/>
            <person name="Joh K."/>
        </authorList>
    </citation>
    <scope>NUCLEOTIDE SEQUENCE [LARGE SCALE GENOMIC DNA]</scope>
    <source>
        <strain evidence="5 6">HMF7616</strain>
    </source>
</reference>
<sequence>MDCRLWTHVYASKSIKSTSAGRRNCGPYGFKKGEAIVFDNETFLLQDNIAAKHKFAAKDFALGDPVTMYGVLVGKAMLPISRGGLISTANLKHAASDYSGRTKQYTWTPPDVSKWQNRTFNGYLRPDGKVGTANYWLFVPTVFCENRNLEVIKDALTRELGYAKSQKYQNQTRQLVELYKQSGSAEAVANTDFKLFTEKLETKRVFENIDGIKFLTHQGGCGGTRQDSEILSKLLVGYMDHPNVAGVTILSLGCQHLQYDQMQQHIRERNPNFNKPVYFYEQQTSQSEEHLLGEAIKQTFIGLIEANKQTRQPAPLSKLVLGVKCGGSDGFSGISANPALGYAADLVVALGGSVLLAEFPELNGVEQELVDRSVDDETANKFIRLMKGYSAQAQAVGSGFDMNPSPGNIKDGLITDAIKSAGAAKKGGTAPVADVLDYTEPVRKPGLSLVCTPGNDVEATTGKAGSGANVIVFTTGLGTPTGNPVCPVVKISTNTKLAQRMADIIDLDTGDIITGEATIESKGEEILEFCIKVASGEVTPKAVQLGQDDFIPWKRGVSL</sequence>
<dbReference type="PANTHER" id="PTHR30536">
    <property type="entry name" value="ALTRONATE/GALACTARATE DEHYDRATASE"/>
    <property type="match status" value="1"/>
</dbReference>
<accession>A0A369QG15</accession>
<comment type="caution">
    <text evidence="5">The sequence shown here is derived from an EMBL/GenBank/DDBJ whole genome shotgun (WGS) entry which is preliminary data.</text>
</comment>
<comment type="similarity">
    <text evidence="1">Belongs to the UxaA family.</text>
</comment>
<dbReference type="Proteomes" id="UP000253919">
    <property type="component" value="Unassembled WGS sequence"/>
</dbReference>
<evidence type="ECO:0000256" key="1">
    <source>
        <dbReference type="ARBA" id="ARBA00010986"/>
    </source>
</evidence>
<dbReference type="PANTHER" id="PTHR30536:SF5">
    <property type="entry name" value="ALTRONATE DEHYDRATASE"/>
    <property type="match status" value="1"/>
</dbReference>
<dbReference type="GO" id="GO:0019698">
    <property type="term" value="P:D-galacturonate catabolic process"/>
    <property type="evidence" value="ECO:0007669"/>
    <property type="project" value="TreeGrafter"/>
</dbReference>
<feature type="domain" description="D-galactarate/Altronate dehydratase second" evidence="3">
    <location>
        <begin position="122"/>
        <end position="305"/>
    </location>
</feature>
<dbReference type="InterPro" id="IPR052172">
    <property type="entry name" value="UxaA_altronate/galactarate_dh"/>
</dbReference>
<dbReference type="Pfam" id="PF04295">
    <property type="entry name" value="GD_AH_second"/>
    <property type="match status" value="1"/>
</dbReference>
<dbReference type="EMBL" id="QASA01000001">
    <property type="protein sequence ID" value="RDC62495.1"/>
    <property type="molecule type" value="Genomic_DNA"/>
</dbReference>
<keyword evidence="2 5" id="KW-0456">Lyase</keyword>
<dbReference type="InterPro" id="IPR007392">
    <property type="entry name" value="GD_AH_second"/>
</dbReference>
<keyword evidence="6" id="KW-1185">Reference proteome</keyword>
<feature type="domain" description="D-galactarate/Altronate dehydratase C-terminal" evidence="4">
    <location>
        <begin position="316"/>
        <end position="557"/>
    </location>
</feature>
<dbReference type="GO" id="GO:0008789">
    <property type="term" value="F:altronate dehydratase activity"/>
    <property type="evidence" value="ECO:0007669"/>
    <property type="project" value="UniProtKB-EC"/>
</dbReference>
<dbReference type="AlphaFoldDB" id="A0A369QG15"/>